<dbReference type="EMBL" id="GBRH01199005">
    <property type="protein sequence ID" value="JAD98890.1"/>
    <property type="molecule type" value="Transcribed_RNA"/>
</dbReference>
<reference evidence="1" key="2">
    <citation type="journal article" date="2015" name="Data Brief">
        <title>Shoot transcriptome of the giant reed, Arundo donax.</title>
        <authorList>
            <person name="Barrero R.A."/>
            <person name="Guerrero F.D."/>
            <person name="Moolhuijzen P."/>
            <person name="Goolsby J.A."/>
            <person name="Tidwell J."/>
            <person name="Bellgard S.E."/>
            <person name="Bellgard M.I."/>
        </authorList>
    </citation>
    <scope>NUCLEOTIDE SEQUENCE</scope>
    <source>
        <tissue evidence="1">Shoot tissue taken approximately 20 cm above the soil surface</tissue>
    </source>
</reference>
<organism evidence="1">
    <name type="scientific">Arundo donax</name>
    <name type="common">Giant reed</name>
    <name type="synonym">Donax arundinaceus</name>
    <dbReference type="NCBI Taxonomy" id="35708"/>
    <lineage>
        <taxon>Eukaryota</taxon>
        <taxon>Viridiplantae</taxon>
        <taxon>Streptophyta</taxon>
        <taxon>Embryophyta</taxon>
        <taxon>Tracheophyta</taxon>
        <taxon>Spermatophyta</taxon>
        <taxon>Magnoliopsida</taxon>
        <taxon>Liliopsida</taxon>
        <taxon>Poales</taxon>
        <taxon>Poaceae</taxon>
        <taxon>PACMAD clade</taxon>
        <taxon>Arundinoideae</taxon>
        <taxon>Arundineae</taxon>
        <taxon>Arundo</taxon>
    </lineage>
</organism>
<reference evidence="1" key="1">
    <citation type="submission" date="2014-09" db="EMBL/GenBank/DDBJ databases">
        <authorList>
            <person name="Magalhaes I.L.F."/>
            <person name="Oliveira U."/>
            <person name="Santos F.R."/>
            <person name="Vidigal T.H.D.A."/>
            <person name="Brescovit A.D."/>
            <person name="Santos A.J."/>
        </authorList>
    </citation>
    <scope>NUCLEOTIDE SEQUENCE</scope>
    <source>
        <tissue evidence="1">Shoot tissue taken approximately 20 cm above the soil surface</tissue>
    </source>
</reference>
<protein>
    <submittedName>
        <fullName evidence="1">Uncharacterized protein</fullName>
    </submittedName>
</protein>
<dbReference type="AlphaFoldDB" id="A0A0A9ELZ7"/>
<evidence type="ECO:0000313" key="1">
    <source>
        <dbReference type="EMBL" id="JAD98890.1"/>
    </source>
</evidence>
<name>A0A0A9ELZ7_ARUDO</name>
<accession>A0A0A9ELZ7</accession>
<sequence length="80" mass="8942">MSPGCDSKVKSRHTNLKLHYKPPTGPCRACHQVRRGPGAGLRVVLLQKKQKEIVASTTPSCNPLHHCQHKHRCHCRCVPT</sequence>
<proteinExistence type="predicted"/>